<organism evidence="1 2">
    <name type="scientific">Kribbella steppae</name>
    <dbReference type="NCBI Taxonomy" id="2512223"/>
    <lineage>
        <taxon>Bacteria</taxon>
        <taxon>Bacillati</taxon>
        <taxon>Actinomycetota</taxon>
        <taxon>Actinomycetes</taxon>
        <taxon>Propionibacteriales</taxon>
        <taxon>Kribbellaceae</taxon>
        <taxon>Kribbella</taxon>
    </lineage>
</organism>
<gene>
    <name evidence="1" type="ORF">EV652_120112</name>
</gene>
<evidence type="ECO:0000313" key="2">
    <source>
        <dbReference type="Proteomes" id="UP000294508"/>
    </source>
</evidence>
<dbReference type="InterPro" id="IPR032710">
    <property type="entry name" value="NTF2-like_dom_sf"/>
</dbReference>
<dbReference type="EMBL" id="SLWN01000020">
    <property type="protein sequence ID" value="TCO16618.1"/>
    <property type="molecule type" value="Genomic_DNA"/>
</dbReference>
<protein>
    <submittedName>
        <fullName evidence="1">SnoaL-like protein</fullName>
    </submittedName>
</protein>
<reference evidence="1 2" key="1">
    <citation type="journal article" date="2015" name="Stand. Genomic Sci.">
        <title>Genomic Encyclopedia of Bacterial and Archaeal Type Strains, Phase III: the genomes of soil and plant-associated and newly described type strains.</title>
        <authorList>
            <person name="Whitman W.B."/>
            <person name="Woyke T."/>
            <person name="Klenk H.P."/>
            <person name="Zhou Y."/>
            <person name="Lilburn T.G."/>
            <person name="Beck B.J."/>
            <person name="De Vos P."/>
            <person name="Vandamme P."/>
            <person name="Eisen J.A."/>
            <person name="Garrity G."/>
            <person name="Hugenholtz P."/>
            <person name="Kyrpides N.C."/>
        </authorList>
    </citation>
    <scope>NUCLEOTIDE SEQUENCE [LARGE SCALE GENOMIC DNA]</scope>
    <source>
        <strain evidence="1 2">VKM Ac-2572</strain>
    </source>
</reference>
<dbReference type="PANTHER" id="PTHR30173">
    <property type="entry name" value="SIGMA 19 FACTOR"/>
    <property type="match status" value="1"/>
</dbReference>
<proteinExistence type="predicted"/>
<comment type="caution">
    <text evidence="1">The sequence shown here is derived from an EMBL/GenBank/DDBJ whole genome shotgun (WGS) entry which is preliminary data.</text>
</comment>
<dbReference type="SUPFAM" id="SSF88946">
    <property type="entry name" value="Sigma2 domain of RNA polymerase sigma factors"/>
    <property type="match status" value="1"/>
</dbReference>
<dbReference type="OrthoDB" id="3298440at2"/>
<evidence type="ECO:0000313" key="1">
    <source>
        <dbReference type="EMBL" id="TCO16618.1"/>
    </source>
</evidence>
<dbReference type="RefSeq" id="WP_132215438.1">
    <property type="nucleotide sequence ID" value="NZ_SLWN01000020.1"/>
</dbReference>
<keyword evidence="2" id="KW-1185">Reference proteome</keyword>
<dbReference type="InterPro" id="IPR013325">
    <property type="entry name" value="RNA_pol_sigma_r2"/>
</dbReference>
<dbReference type="InterPro" id="IPR052704">
    <property type="entry name" value="ECF_Sigma-70_Domain"/>
</dbReference>
<dbReference type="GO" id="GO:0016987">
    <property type="term" value="F:sigma factor activity"/>
    <property type="evidence" value="ECO:0007669"/>
    <property type="project" value="TreeGrafter"/>
</dbReference>
<dbReference type="AlphaFoldDB" id="A0A4R2GZ89"/>
<accession>A0A4R2GZ89</accession>
<name>A0A4R2GZ89_9ACTN</name>
<dbReference type="PANTHER" id="PTHR30173:SF43">
    <property type="entry name" value="ECF RNA POLYMERASE SIGMA FACTOR SIGI-RELATED"/>
    <property type="match status" value="1"/>
</dbReference>
<dbReference type="SUPFAM" id="SSF54427">
    <property type="entry name" value="NTF2-like"/>
    <property type="match status" value="1"/>
</dbReference>
<sequence length="193" mass="21154">MEAVESLAELLDEREHLLEIARWRFGSPATADRAVQETYRRWYALDPLERAQIAEPRAWLAQVAGTISLDGLEPDEVDPLVHRFALACTTGDVRALRATLAEDATVITDAGGNLRTSPHPLRGADQVAAYVSTLLTRRPGANLTTEPVNGHPGLVLRNRTQAIAVITLTTTPTHIATVYIVLNPKKLTPWHVS</sequence>
<dbReference type="Gene3D" id="3.10.450.50">
    <property type="match status" value="1"/>
</dbReference>
<dbReference type="GO" id="GO:0006352">
    <property type="term" value="P:DNA-templated transcription initiation"/>
    <property type="evidence" value="ECO:0007669"/>
    <property type="project" value="InterPro"/>
</dbReference>
<dbReference type="Proteomes" id="UP000294508">
    <property type="component" value="Unassembled WGS sequence"/>
</dbReference>